<comment type="caution">
    <text evidence="1">The sequence shown here is derived from an EMBL/GenBank/DDBJ whole genome shotgun (WGS) entry which is preliminary data.</text>
</comment>
<feature type="non-terminal residue" evidence="1">
    <location>
        <position position="1"/>
    </location>
</feature>
<name>A0A921HBM2_9PAST</name>
<accession>A0A921HBM2</accession>
<evidence type="ECO:0000313" key="2">
    <source>
        <dbReference type="Proteomes" id="UP000749334"/>
    </source>
</evidence>
<dbReference type="EMBL" id="DYVQ01000075">
    <property type="protein sequence ID" value="HJF74385.1"/>
    <property type="molecule type" value="Genomic_DNA"/>
</dbReference>
<reference evidence="1" key="1">
    <citation type="journal article" date="2021" name="PeerJ">
        <title>Extensive microbial diversity within the chicken gut microbiome revealed by metagenomics and culture.</title>
        <authorList>
            <person name="Gilroy R."/>
            <person name="Ravi A."/>
            <person name="Getino M."/>
            <person name="Pursley I."/>
            <person name="Horton D.L."/>
            <person name="Alikhan N.F."/>
            <person name="Baker D."/>
            <person name="Gharbi K."/>
            <person name="Hall N."/>
            <person name="Watson M."/>
            <person name="Adriaenssens E.M."/>
            <person name="Foster-Nyarko E."/>
            <person name="Jarju S."/>
            <person name="Secka A."/>
            <person name="Antonio M."/>
            <person name="Oren A."/>
            <person name="Chaudhuri R.R."/>
            <person name="La Ragione R."/>
            <person name="Hildebrand F."/>
            <person name="Pallen M.J."/>
        </authorList>
    </citation>
    <scope>NUCLEOTIDE SEQUENCE</scope>
    <source>
        <strain evidence="1">ChiHjej11B10-15683</strain>
    </source>
</reference>
<sequence>GKTISENDRWHHYLKGKAREKRQSKKTTPFLSNDFGKVGLSAVWESFKLSFFMSLKCFGNKDYN</sequence>
<dbReference type="AlphaFoldDB" id="A0A921HBM2"/>
<evidence type="ECO:0000313" key="1">
    <source>
        <dbReference type="EMBL" id="HJF74385.1"/>
    </source>
</evidence>
<proteinExistence type="predicted"/>
<gene>
    <name evidence="1" type="ORF">K8W15_09430</name>
</gene>
<organism evidence="1 2">
    <name type="scientific">Gallibacterium anatis</name>
    <dbReference type="NCBI Taxonomy" id="750"/>
    <lineage>
        <taxon>Bacteria</taxon>
        <taxon>Pseudomonadati</taxon>
        <taxon>Pseudomonadota</taxon>
        <taxon>Gammaproteobacteria</taxon>
        <taxon>Pasteurellales</taxon>
        <taxon>Pasteurellaceae</taxon>
        <taxon>Gallibacterium</taxon>
    </lineage>
</organism>
<reference evidence="1" key="2">
    <citation type="submission" date="2021-09" db="EMBL/GenBank/DDBJ databases">
        <authorList>
            <person name="Gilroy R."/>
        </authorList>
    </citation>
    <scope>NUCLEOTIDE SEQUENCE</scope>
    <source>
        <strain evidence="1">ChiHjej11B10-15683</strain>
    </source>
</reference>
<protein>
    <submittedName>
        <fullName evidence="1">Uncharacterized protein</fullName>
    </submittedName>
</protein>
<dbReference type="Proteomes" id="UP000749334">
    <property type="component" value="Unassembled WGS sequence"/>
</dbReference>